<dbReference type="Gene3D" id="3.60.15.10">
    <property type="entry name" value="Ribonuclease Z/Hydroxyacylglutathione hydrolase-like"/>
    <property type="match status" value="1"/>
</dbReference>
<evidence type="ECO:0000313" key="6">
    <source>
        <dbReference type="Proteomes" id="UP001652445"/>
    </source>
</evidence>
<accession>A0ABT2UB46</accession>
<dbReference type="RefSeq" id="WP_262682712.1">
    <property type="nucleotide sequence ID" value="NZ_JAOQIO010000007.1"/>
</dbReference>
<dbReference type="InterPro" id="IPR052159">
    <property type="entry name" value="Competence_DNA_uptake"/>
</dbReference>
<reference evidence="5 6" key="1">
    <citation type="submission" date="2022-09" db="EMBL/GenBank/DDBJ databases">
        <authorList>
            <person name="Han X.L."/>
            <person name="Wang Q."/>
            <person name="Lu T."/>
        </authorList>
    </citation>
    <scope>NUCLEOTIDE SEQUENCE [LARGE SCALE GENOMIC DNA]</scope>
    <source>
        <strain evidence="5 6">WQ 127069</strain>
    </source>
</reference>
<gene>
    <name evidence="5" type="ORF">OB236_03260</name>
</gene>
<dbReference type="Proteomes" id="UP001652445">
    <property type="component" value="Unassembled WGS sequence"/>
</dbReference>
<dbReference type="EMBL" id="JAOQIO010000007">
    <property type="protein sequence ID" value="MCU6791142.1"/>
    <property type="molecule type" value="Genomic_DNA"/>
</dbReference>
<dbReference type="SUPFAM" id="SSF56281">
    <property type="entry name" value="Metallo-hydrolase/oxidoreductase"/>
    <property type="match status" value="1"/>
</dbReference>
<evidence type="ECO:0000313" key="5">
    <source>
        <dbReference type="EMBL" id="MCU6791142.1"/>
    </source>
</evidence>
<evidence type="ECO:0000259" key="4">
    <source>
        <dbReference type="Pfam" id="PF00753"/>
    </source>
</evidence>
<sequence>MRPIVYALNVGRGDAFFLEIPTESEVFVVLIDGGDQFFHESVIPFRFIQERGWKQIDLMILTHLHPDHLTGLLEVAEHIPVIEAVLPYPRFSPALSDIRHPKAIQTARMFHDYNQLWELLLQQNATISLRPPFIEDAASASWSFGHFVLRHLDPLNVNDFPAYENIVQLCSSPLEPAIQEKLLINFDSLSNQDSSVWLFEQADGLQLLLFGGDALLSNWDRIMQHEKLQPCGFKVGHHGMADGWNEQLLRKLSPDWILITNNDTEYEQFQDEWERLAQTSGAELYVTGSQSGTLYLSSMLPLAPERIVYK</sequence>
<dbReference type="PANTHER" id="PTHR30619">
    <property type="entry name" value="DNA INTERNALIZATION/COMPETENCE PROTEIN COMEC/REC2"/>
    <property type="match status" value="1"/>
</dbReference>
<comment type="function">
    <text evidence="2">Counteracts the endogenous Pycsar antiviral defense system. Phosphodiesterase that enables metal-dependent hydrolysis of host cyclic nucleotide Pycsar defense signals such as cCMP and cUMP.</text>
</comment>
<proteinExistence type="predicted"/>
<comment type="caution">
    <text evidence="5">The sequence shown here is derived from an EMBL/GenBank/DDBJ whole genome shotgun (WGS) entry which is preliminary data.</text>
</comment>
<dbReference type="Pfam" id="PF00753">
    <property type="entry name" value="Lactamase_B"/>
    <property type="match status" value="1"/>
</dbReference>
<feature type="domain" description="Metallo-beta-lactamase" evidence="4">
    <location>
        <begin position="28"/>
        <end position="85"/>
    </location>
</feature>
<protein>
    <submittedName>
        <fullName evidence="5">MBL fold metallo-hydrolase</fullName>
    </submittedName>
</protein>
<name>A0ABT2UB46_9BACL</name>
<dbReference type="InterPro" id="IPR036866">
    <property type="entry name" value="RibonucZ/Hydroxyglut_hydro"/>
</dbReference>
<evidence type="ECO:0000256" key="2">
    <source>
        <dbReference type="ARBA" id="ARBA00034301"/>
    </source>
</evidence>
<comment type="catalytic activity">
    <reaction evidence="3">
        <text>3',5'-cyclic UMP + H2O = UMP + H(+)</text>
        <dbReference type="Rhea" id="RHEA:70575"/>
        <dbReference type="ChEBI" id="CHEBI:15377"/>
        <dbReference type="ChEBI" id="CHEBI:15378"/>
        <dbReference type="ChEBI" id="CHEBI:57865"/>
        <dbReference type="ChEBI" id="CHEBI:184387"/>
    </reaction>
    <physiologicalReaction direction="left-to-right" evidence="3">
        <dbReference type="Rhea" id="RHEA:70576"/>
    </physiologicalReaction>
</comment>
<dbReference type="PANTHER" id="PTHR30619:SF1">
    <property type="entry name" value="RECOMBINATION PROTEIN 2"/>
    <property type="match status" value="1"/>
</dbReference>
<organism evidence="5 6">
    <name type="scientific">Paenibacillus baimaensis</name>
    <dbReference type="NCBI Taxonomy" id="2982185"/>
    <lineage>
        <taxon>Bacteria</taxon>
        <taxon>Bacillati</taxon>
        <taxon>Bacillota</taxon>
        <taxon>Bacilli</taxon>
        <taxon>Bacillales</taxon>
        <taxon>Paenibacillaceae</taxon>
        <taxon>Paenibacillus</taxon>
    </lineage>
</organism>
<evidence type="ECO:0000256" key="3">
    <source>
        <dbReference type="ARBA" id="ARBA00048505"/>
    </source>
</evidence>
<keyword evidence="6" id="KW-1185">Reference proteome</keyword>
<evidence type="ECO:0000256" key="1">
    <source>
        <dbReference type="ARBA" id="ARBA00034221"/>
    </source>
</evidence>
<dbReference type="InterPro" id="IPR001279">
    <property type="entry name" value="Metallo-B-lactamas"/>
</dbReference>
<comment type="catalytic activity">
    <reaction evidence="1">
        <text>3',5'-cyclic CMP + H2O = CMP + H(+)</text>
        <dbReference type="Rhea" id="RHEA:72675"/>
        <dbReference type="ChEBI" id="CHEBI:15377"/>
        <dbReference type="ChEBI" id="CHEBI:15378"/>
        <dbReference type="ChEBI" id="CHEBI:58003"/>
        <dbReference type="ChEBI" id="CHEBI:60377"/>
    </reaction>
    <physiologicalReaction direction="left-to-right" evidence="1">
        <dbReference type="Rhea" id="RHEA:72676"/>
    </physiologicalReaction>
</comment>